<name>F8MNL3_NEUT8</name>
<dbReference type="KEGG" id="nte:NEUTE1DRAFT43753"/>
<dbReference type="HOGENOM" id="CLU_2758399_0_0_1"/>
<dbReference type="Proteomes" id="UP000008065">
    <property type="component" value="Unassembled WGS sequence"/>
</dbReference>
<evidence type="ECO:0000313" key="2">
    <source>
        <dbReference type="EMBL" id="EGO56981.1"/>
    </source>
</evidence>
<proteinExistence type="predicted"/>
<evidence type="ECO:0000313" key="3">
    <source>
        <dbReference type="Proteomes" id="UP000008065"/>
    </source>
</evidence>
<gene>
    <name evidence="2" type="ORF">NEUTE1DRAFT_43753</name>
</gene>
<dbReference type="AlphaFoldDB" id="F8MNL3"/>
<dbReference type="EMBL" id="GL891305">
    <property type="protein sequence ID" value="EGO56981.1"/>
    <property type="molecule type" value="Genomic_DNA"/>
</dbReference>
<evidence type="ECO:0000256" key="1">
    <source>
        <dbReference type="SAM" id="MobiDB-lite"/>
    </source>
</evidence>
<dbReference type="VEuPathDB" id="FungiDB:NEUTE1DRAFT_43753"/>
<sequence>MKTLSSPYLHARTDPRTTPRKPGKAHGTGCRTSHGAEWTNGRRWKDTIISANLSRRFLDLVQGLMATAVSLHLAPS</sequence>
<reference evidence="3" key="1">
    <citation type="journal article" date="2011" name="Genetics">
        <title>Massive changes in genome architecture accompany the transition to self-fertility in the filamentous fungus Neurospora tetrasperma.</title>
        <authorList>
            <person name="Ellison C.E."/>
            <person name="Stajich J.E."/>
            <person name="Jacobson D.J."/>
            <person name="Natvig D.O."/>
            <person name="Lapidus A."/>
            <person name="Foster B."/>
            <person name="Aerts A."/>
            <person name="Riley R."/>
            <person name="Lindquist E.A."/>
            <person name="Grigoriev I.V."/>
            <person name="Taylor J.W."/>
        </authorList>
    </citation>
    <scope>NUCLEOTIDE SEQUENCE [LARGE SCALE GENOMIC DNA]</scope>
    <source>
        <strain evidence="3">FGSC 2508 / P0657</strain>
    </source>
</reference>
<protein>
    <submittedName>
        <fullName evidence="2">Uncharacterized protein</fullName>
    </submittedName>
</protein>
<feature type="region of interest" description="Disordered" evidence="1">
    <location>
        <begin position="1"/>
        <end position="37"/>
    </location>
</feature>
<dbReference type="GeneID" id="20827903"/>
<keyword evidence="3" id="KW-1185">Reference proteome</keyword>
<organism evidence="2 3">
    <name type="scientific">Neurospora tetrasperma (strain FGSC 2508 / ATCC MYA-4615 / P0657)</name>
    <dbReference type="NCBI Taxonomy" id="510951"/>
    <lineage>
        <taxon>Eukaryota</taxon>
        <taxon>Fungi</taxon>
        <taxon>Dikarya</taxon>
        <taxon>Ascomycota</taxon>
        <taxon>Pezizomycotina</taxon>
        <taxon>Sordariomycetes</taxon>
        <taxon>Sordariomycetidae</taxon>
        <taxon>Sordariales</taxon>
        <taxon>Sordariaceae</taxon>
        <taxon>Neurospora</taxon>
    </lineage>
</organism>
<accession>F8MNL3</accession>
<dbReference type="RefSeq" id="XP_009851551.1">
    <property type="nucleotide sequence ID" value="XM_009853249.1"/>
</dbReference>